<comment type="caution">
    <text evidence="1">The sequence shown here is derived from an EMBL/GenBank/DDBJ whole genome shotgun (WGS) entry which is preliminary data.</text>
</comment>
<sequence>MGKFLIFGLILALVFFATTLLGYRDKVLTAPSDVQAERFSQLTTK</sequence>
<gene>
    <name evidence="1" type="ORF">MiSe_36970</name>
</gene>
<name>A0AAV3XHH9_9CYAN</name>
<evidence type="ECO:0000313" key="1">
    <source>
        <dbReference type="EMBL" id="GET38937.1"/>
    </source>
</evidence>
<dbReference type="AlphaFoldDB" id="A0AAV3XHH9"/>
<protein>
    <submittedName>
        <fullName evidence="1">Uncharacterized protein</fullName>
    </submittedName>
</protein>
<organism evidence="1 2">
    <name type="scientific">Microseira wollei NIES-4236</name>
    <dbReference type="NCBI Taxonomy" id="2530354"/>
    <lineage>
        <taxon>Bacteria</taxon>
        <taxon>Bacillati</taxon>
        <taxon>Cyanobacteriota</taxon>
        <taxon>Cyanophyceae</taxon>
        <taxon>Oscillatoriophycideae</taxon>
        <taxon>Aerosakkonematales</taxon>
        <taxon>Aerosakkonemataceae</taxon>
        <taxon>Microseira</taxon>
    </lineage>
</organism>
<reference evidence="1" key="1">
    <citation type="submission" date="2019-10" db="EMBL/GenBank/DDBJ databases">
        <title>Draft genome sequece of Microseira wollei NIES-4236.</title>
        <authorList>
            <person name="Yamaguchi H."/>
            <person name="Suzuki S."/>
            <person name="Kawachi M."/>
        </authorList>
    </citation>
    <scope>NUCLEOTIDE SEQUENCE</scope>
    <source>
        <strain evidence="1">NIES-4236</strain>
    </source>
</reference>
<keyword evidence="2" id="KW-1185">Reference proteome</keyword>
<dbReference type="Proteomes" id="UP001050975">
    <property type="component" value="Unassembled WGS sequence"/>
</dbReference>
<proteinExistence type="predicted"/>
<accession>A0AAV3XHH9</accession>
<dbReference type="EMBL" id="BLAY01000055">
    <property type="protein sequence ID" value="GET38937.1"/>
    <property type="molecule type" value="Genomic_DNA"/>
</dbReference>
<evidence type="ECO:0000313" key="2">
    <source>
        <dbReference type="Proteomes" id="UP001050975"/>
    </source>
</evidence>